<dbReference type="EMBL" id="WOTB01000016">
    <property type="protein sequence ID" value="NHN85429.1"/>
    <property type="molecule type" value="Genomic_DNA"/>
</dbReference>
<proteinExistence type="predicted"/>
<evidence type="ECO:0000313" key="3">
    <source>
        <dbReference type="Proteomes" id="UP000635278"/>
    </source>
</evidence>
<dbReference type="RefSeq" id="WP_173583823.1">
    <property type="nucleotide sequence ID" value="NZ_WOTB01000016.1"/>
</dbReference>
<sequence length="215" mass="21921">MKQNPRPAGTRPAGIRPALFLAIAALATPYAAHAAPMSDMQMPDMQSSGMKMPASGFSGHGAHDCPTPGSGLTPELSSWRTPVPVTAATSEATLPTAIITPGKAARVHLAGTPDVHFPLRPAEPGGSVSSAGMVRFTVPATGTWRVMLGNRAWIDVTASGTALASTGHHHGPACSGIGKMVEFPLTAGTPYTLQLSGSGTPDLEVMIAPMIAPAN</sequence>
<keyword evidence="1" id="KW-0732">Signal</keyword>
<feature type="signal peptide" evidence="1">
    <location>
        <begin position="1"/>
        <end position="34"/>
    </location>
</feature>
<gene>
    <name evidence="2" type="ORF">GOB93_12365</name>
</gene>
<evidence type="ECO:0000256" key="1">
    <source>
        <dbReference type="SAM" id="SignalP"/>
    </source>
</evidence>
<comment type="caution">
    <text evidence="2">The sequence shown here is derived from an EMBL/GenBank/DDBJ whole genome shotgun (WGS) entry which is preliminary data.</text>
</comment>
<dbReference type="Proteomes" id="UP000635278">
    <property type="component" value="Unassembled WGS sequence"/>
</dbReference>
<evidence type="ECO:0000313" key="2">
    <source>
        <dbReference type="EMBL" id="NHN85429.1"/>
    </source>
</evidence>
<organism evidence="2 3">
    <name type="scientific">Acetobacter musti</name>
    <dbReference type="NCBI Taxonomy" id="864732"/>
    <lineage>
        <taxon>Bacteria</taxon>
        <taxon>Pseudomonadati</taxon>
        <taxon>Pseudomonadota</taxon>
        <taxon>Alphaproteobacteria</taxon>
        <taxon>Acetobacterales</taxon>
        <taxon>Acetobacteraceae</taxon>
        <taxon>Acetobacter</taxon>
    </lineage>
</organism>
<name>A0ABX0JRJ0_9PROT</name>
<feature type="chain" id="PRO_5045302680" evidence="1">
    <location>
        <begin position="35"/>
        <end position="215"/>
    </location>
</feature>
<reference evidence="2 3" key="1">
    <citation type="journal article" date="2020" name="Int. J. Syst. Evol. Microbiol.">
        <title>Novel acetic acid bacteria from cider fermentations: Acetobacter conturbans sp. nov. and Acetobacter fallax sp. nov.</title>
        <authorList>
            <person name="Sombolestani A.S."/>
            <person name="Cleenwerck I."/>
            <person name="Cnockaert M."/>
            <person name="Borremans W."/>
            <person name="Wieme A.D."/>
            <person name="De Vuyst L."/>
            <person name="Vandamme P."/>
        </authorList>
    </citation>
    <scope>NUCLEOTIDE SEQUENCE [LARGE SCALE GENOMIC DNA]</scope>
    <source>
        <strain evidence="2 3">LMG 30640</strain>
    </source>
</reference>
<protein>
    <submittedName>
        <fullName evidence="2">Uncharacterized protein</fullName>
    </submittedName>
</protein>
<keyword evidence="3" id="KW-1185">Reference proteome</keyword>
<accession>A0ABX0JRJ0</accession>